<evidence type="ECO:0000256" key="3">
    <source>
        <dbReference type="ARBA" id="ARBA00022989"/>
    </source>
</evidence>
<accession>A0A4U0FGM1</accession>
<dbReference type="Pfam" id="PF06803">
    <property type="entry name" value="DUF1232"/>
    <property type="match status" value="1"/>
</dbReference>
<proteinExistence type="predicted"/>
<keyword evidence="2 5" id="KW-0812">Transmembrane</keyword>
<evidence type="ECO:0000313" key="8">
    <source>
        <dbReference type="Proteomes" id="UP000309673"/>
    </source>
</evidence>
<evidence type="ECO:0000256" key="1">
    <source>
        <dbReference type="ARBA" id="ARBA00004127"/>
    </source>
</evidence>
<comment type="caution">
    <text evidence="7">The sequence shown here is derived from an EMBL/GenBank/DDBJ whole genome shotgun (WGS) entry which is preliminary data.</text>
</comment>
<keyword evidence="8" id="KW-1185">Reference proteome</keyword>
<feature type="domain" description="DUF1232" evidence="6">
    <location>
        <begin position="35"/>
        <end position="70"/>
    </location>
</feature>
<reference evidence="7 8" key="1">
    <citation type="submission" date="2019-04" db="EMBL/GenBank/DDBJ databases">
        <title>Cohnella sp. nov., isolated from soil.</title>
        <authorList>
            <person name="Kim W."/>
        </authorList>
    </citation>
    <scope>NUCLEOTIDE SEQUENCE [LARGE SCALE GENOMIC DNA]</scope>
    <source>
        <strain evidence="7 8">CAU 1483</strain>
    </source>
</reference>
<protein>
    <submittedName>
        <fullName evidence="7">DUF1232 domain-containing protein</fullName>
    </submittedName>
</protein>
<keyword evidence="3 5" id="KW-1133">Transmembrane helix</keyword>
<feature type="transmembrane region" description="Helical" evidence="5">
    <location>
        <begin position="103"/>
        <end position="125"/>
    </location>
</feature>
<dbReference type="EMBL" id="SUPK01000001">
    <property type="protein sequence ID" value="TJY44077.1"/>
    <property type="molecule type" value="Genomic_DNA"/>
</dbReference>
<dbReference type="InterPro" id="IPR010652">
    <property type="entry name" value="DUF1232"/>
</dbReference>
<organism evidence="7 8">
    <name type="scientific">Cohnella pontilimi</name>
    <dbReference type="NCBI Taxonomy" id="2564100"/>
    <lineage>
        <taxon>Bacteria</taxon>
        <taxon>Bacillati</taxon>
        <taxon>Bacillota</taxon>
        <taxon>Bacilli</taxon>
        <taxon>Bacillales</taxon>
        <taxon>Paenibacillaceae</taxon>
        <taxon>Cohnella</taxon>
    </lineage>
</organism>
<feature type="transmembrane region" description="Helical" evidence="5">
    <location>
        <begin position="32"/>
        <end position="49"/>
    </location>
</feature>
<sequence length="126" mass="14200">MSVIERLKARAKEIKNNIFVLFLAYKDPRVPWYAKVFGAAVVAYAFSPIDLIPDFIPLLGYLDDLILVPLGIALALKMIPDPVLADCKAKAEEIRKNGKPKNWTMAVIFILVWVALAIWAGWLVYK</sequence>
<gene>
    <name evidence="7" type="ORF">E5161_01375</name>
</gene>
<evidence type="ECO:0000256" key="4">
    <source>
        <dbReference type="ARBA" id="ARBA00023136"/>
    </source>
</evidence>
<dbReference type="GO" id="GO:0012505">
    <property type="term" value="C:endomembrane system"/>
    <property type="evidence" value="ECO:0007669"/>
    <property type="project" value="UniProtKB-SubCell"/>
</dbReference>
<keyword evidence="4 5" id="KW-0472">Membrane</keyword>
<comment type="subcellular location">
    <subcellularLocation>
        <location evidence="1">Endomembrane system</location>
        <topology evidence="1">Multi-pass membrane protein</topology>
    </subcellularLocation>
</comment>
<evidence type="ECO:0000313" key="7">
    <source>
        <dbReference type="EMBL" id="TJY44077.1"/>
    </source>
</evidence>
<dbReference type="AlphaFoldDB" id="A0A4U0FGM1"/>
<evidence type="ECO:0000259" key="6">
    <source>
        <dbReference type="Pfam" id="PF06803"/>
    </source>
</evidence>
<dbReference type="OrthoDB" id="9800202at2"/>
<dbReference type="RefSeq" id="WP_136775797.1">
    <property type="nucleotide sequence ID" value="NZ_SUPK01000001.1"/>
</dbReference>
<evidence type="ECO:0000256" key="2">
    <source>
        <dbReference type="ARBA" id="ARBA00022692"/>
    </source>
</evidence>
<dbReference type="Proteomes" id="UP000309673">
    <property type="component" value="Unassembled WGS sequence"/>
</dbReference>
<evidence type="ECO:0000256" key="5">
    <source>
        <dbReference type="SAM" id="Phobius"/>
    </source>
</evidence>
<name>A0A4U0FGM1_9BACL</name>